<keyword evidence="3" id="KW-1185">Reference proteome</keyword>
<dbReference type="Proteomes" id="UP000221247">
    <property type="component" value="Segment"/>
</dbReference>
<protein>
    <recommendedName>
        <fullName evidence="4">PA14 domain-containing protein</fullName>
    </recommendedName>
</protein>
<evidence type="ECO:0000256" key="1">
    <source>
        <dbReference type="SAM" id="MobiDB-lite"/>
    </source>
</evidence>
<evidence type="ECO:0000313" key="2">
    <source>
        <dbReference type="EMBL" id="ASR76064.1"/>
    </source>
</evidence>
<reference evidence="2 3" key="1">
    <citation type="submission" date="2017-06" db="EMBL/GenBank/DDBJ databases">
        <authorList>
            <person name="Kim H.J."/>
            <person name="Triplett B.A."/>
        </authorList>
    </citation>
    <scope>NUCLEOTIDE SEQUENCE [LARGE SCALE GENOMIC DNA]</scope>
</reference>
<sequence>MSFNLFGPATICDIKVGYISTDRGYVDGISRYEANQYAALNPGTQFIFKNRDLIRYLNINEVNALTPEDLLPNRIPTNGCDQESVNTFGLDIYNPDGSLKQDATGTPGSPRVYINGGGGVGAAANAVIGKDGSLLAVDVVEGGYGYRFPPQIDIVDLEGLGSGAVAIASLCPPDKVGTLQTFENEEDFEEYDFRNCAPPVVSFGRRQGANGEDLGEWDPSLYASLKVDPIRREIIAYQAFLDSIRDGWWNTRKAKPIEIIADDKKGNVKYDVQHWAWGGSREVKKIPSKKENFQEIEFKVYTHGGNQADRGLMFTFVEKNGDHRFKIKAESFSDKKVSKVKIKLKPNAVYTVNASGRYKGKGVEQGLIESFGRKPKERDKRFTDGNKIFADFVKSANDNDDLQIEATQGKFKTDNRRKLDGHSTYDLTYQVVDSGQFKAEEKTKVVKKIDDSFMNRFAISPVPPSNVSGSDFAGIQYAFIYEENFPYDGEYTFKAMADNVGEVYVDNESIFQFRRFKGGPDVVKKFIKAGVHKIRCDLLNVPIKEKIKPKPDSGGCPTEIDFKVTTDAGFANGIRIPDLNIDLAKKRDGKQLNKSFRRTVELGKEYDVICTSNSQGGGRRSNEYKIEVADRGSLGRGDRAAVKDVSNKTIKFTDSTSQMDTDAEFKILSTSPGVSAKFRGSNDKDLKLVVSGEGNVTLQLKWDDDPNSNGEAVGDITVAGKRWKQRAFRDKKGDLTKTIKVSGGDGGRNKANIRLRTAGENVLQMEEHTDKDWQDLVCTVSCGRFIKINGNRCKLIFDAPKKQTGRSTQSTGEKPREIFNTLDYINRADRKLYRINPNAGKDSNFLNRFGVLPFNPAAVEREEVLVPVKSPPQPKPRATIERRGDELFLKVTGGGRVKVDFRLKVDDNLYTSGVFAKEIIIKTDDNDLKLQRDIRELQTRSRSGSTSSFLSGKKKETITGSGIFTGGKTYRIKVIGGSSTSGFKTIDKTTVGFDDDIKGGYDQNGLLNITNVKILQESDARYETKQNQVTKVVKKFPQKPNASTDAYAGIHVIRWEHVEFPVDGNYNIETMVDDNATIFIGNRDGNGKKAIGNGLRSVEKGGDEVIIRKIGFTQGSSTGKSVDTRFFRKGKYRIRVELEQIPGKPLAKGNPMAFAMKIQSPGAEEIEVISARSWNENPMGVALKIDPPLPPIPQEPVPRAPGRCPNNPIWSTRFPDGEKKWWPVTHANQDGSKTWSKFMNRFAVSPIPPLSTKGTAQGGIVFSNSWNVEVPYDGFYGMKGTVDNGGRILVDDKVIMQGGYFSGAKFAGPDRTLEGFGSETPQTVKFPLTQGNHKITVEVENRAQTKQKRIKKTIFNTADWAIEQAVPVTQNNTYDVVYVDLHPRNKNLKVSGDRKTVRMLDGGGDDTNAKLIITSGDATFSDDGRKISGKGVVRARLEWNDDPNNKGIAVSGVVINGVRLSRDTKSVSKEKSFRITYEDLNPSNLPSTGRGFNPTRTGIKVVKNGKRIELKDGRGSDANVEFEILSTSPGVNARFSDDGRELKVKGNGDVNIRIKYDDNPGYAGEAVRSITINGKKWKKKRTEYGEETLTLKVNQNSAASTAFTERGSDENNIDLGAKPSAGRGLSGGTTKRGVKYSGPELASYRRGTLGPFITPRFEGERDYIANFIGTKWTMKWTGVNFPISSRYRIRTEADDILTVKVDGEFVSEVKVREGVREVFFNASEGKRTIEMELTNANIQQPFPINPTVFNAIIDVDAEITVPAEKSWRGNPIGISAILIPPPCPLETKGLGKLCDIFPLQPGNGYSAPPGPGYPAVPEIIRLEPVNPGINYGPNDPVCIIKEDGSKVCFPPNLGPFGSNLPIDTPPIPITEYPNISQSTDTGVNARFRPVIRVRRDPLDVEPEDILQVTDLVGLKRTGYVGGREYFGAVFYKDGVRFAGYYETPGQLIQVYDTLQESIDGEVTTRPSAILRQGTDITSNDPRLNIPGTPENLT</sequence>
<feature type="region of interest" description="Disordered" evidence="1">
    <location>
        <begin position="1971"/>
        <end position="1993"/>
    </location>
</feature>
<organism evidence="2 3">
    <name type="scientific">Synechococcus phage Bellamy</name>
    <dbReference type="NCBI Taxonomy" id="2023996"/>
    <lineage>
        <taxon>Viruses</taxon>
        <taxon>Duplodnaviria</taxon>
        <taxon>Heunggongvirae</taxon>
        <taxon>Uroviricota</taxon>
        <taxon>Caudoviricetes</taxon>
        <taxon>Pantevenvirales</taxon>
        <taxon>Kyanoviridae</taxon>
        <taxon>Bellamyvirus</taxon>
        <taxon>Bellamyvirus bellamy</taxon>
    </lineage>
</organism>
<name>A0A222YYB0_9CAUD</name>
<dbReference type="KEGG" id="vg:54981347"/>
<evidence type="ECO:0008006" key="4">
    <source>
        <dbReference type="Google" id="ProtNLM"/>
    </source>
</evidence>
<dbReference type="GeneID" id="54981347"/>
<proteinExistence type="predicted"/>
<evidence type="ECO:0000313" key="3">
    <source>
        <dbReference type="Proteomes" id="UP000221247"/>
    </source>
</evidence>
<feature type="region of interest" description="Disordered" evidence="1">
    <location>
        <begin position="1602"/>
        <end position="1633"/>
    </location>
</feature>
<accession>A0A222YYB0</accession>
<dbReference type="EMBL" id="MF351863">
    <property type="protein sequence ID" value="ASR76064.1"/>
    <property type="molecule type" value="Genomic_DNA"/>
</dbReference>
<gene>
    <name evidence="2" type="primary">17</name>
    <name evidence="2" type="ORF">PBI_BELLAMY_17</name>
</gene>
<dbReference type="RefSeq" id="YP_009791176.1">
    <property type="nucleotide sequence ID" value="NC_047838.1"/>
</dbReference>